<evidence type="ECO:0000256" key="5">
    <source>
        <dbReference type="ARBA" id="ARBA00022581"/>
    </source>
</evidence>
<evidence type="ECO:0000256" key="11">
    <source>
        <dbReference type="ARBA" id="ARBA00023157"/>
    </source>
</evidence>
<evidence type="ECO:0000256" key="12">
    <source>
        <dbReference type="ARBA" id="ARBA00023180"/>
    </source>
</evidence>
<keyword evidence="13" id="KW-0449">Lipoprotein</keyword>
<evidence type="ECO:0000256" key="9">
    <source>
        <dbReference type="ARBA" id="ARBA00023136"/>
    </source>
</evidence>
<keyword evidence="15" id="KW-0732">Signal</keyword>
<dbReference type="PANTHER" id="PTHR10424">
    <property type="entry name" value="VIRAL ENVELOPE PROTEIN"/>
    <property type="match status" value="1"/>
</dbReference>
<dbReference type="GeneTree" id="ENSGT00530000064449"/>
<evidence type="ECO:0000256" key="1">
    <source>
        <dbReference type="ARBA" id="ARBA00004402"/>
    </source>
</evidence>
<evidence type="ECO:0000313" key="17">
    <source>
        <dbReference type="Proteomes" id="UP000265100"/>
    </source>
</evidence>
<evidence type="ECO:0000256" key="4">
    <source>
        <dbReference type="ARBA" id="ARBA00022511"/>
    </source>
</evidence>
<dbReference type="Gene3D" id="1.10.287.210">
    <property type="match status" value="1"/>
</dbReference>
<evidence type="ECO:0000256" key="8">
    <source>
        <dbReference type="ARBA" id="ARBA00022989"/>
    </source>
</evidence>
<evidence type="ECO:0000256" key="14">
    <source>
        <dbReference type="SAM" id="Phobius"/>
    </source>
</evidence>
<evidence type="ECO:0000256" key="2">
    <source>
        <dbReference type="ARBA" id="ARBA00004531"/>
    </source>
</evidence>
<evidence type="ECO:0000256" key="13">
    <source>
        <dbReference type="ARBA" id="ARBA00023288"/>
    </source>
</evidence>
<keyword evidence="11" id="KW-1015">Disulfide bond</keyword>
<evidence type="ECO:0000256" key="6">
    <source>
        <dbReference type="ARBA" id="ARBA00022692"/>
    </source>
</evidence>
<dbReference type="Pfam" id="PF00429">
    <property type="entry name" value="TLV_coat"/>
    <property type="match status" value="1"/>
</dbReference>
<sequence length="520" mass="57814">MTWWLLTTAAALTMAGLLTFASMRDNKSRYMEKRQTLYDKGKYTKFPHGYATNFWWQFMNTTAHLNNKTDCYACTHMPLSSQTSGLWPYSIPEDRSWCLLGLATHPGYGTLWSKANYSIPAKATWRSSSLTNVNCSGQTYLLTWPQVSDPLPDVILLNKLNASQLPVCVMNNGSRAVGELPTHLCKHIYTFCPPRNERKCMACSNNATCASNTTLMGLNCRSDYSYRMPLQTKTQYQTGCARTAPSSRGTRVLADWYFLCGNKAYLSLPEGWGGLCALVELSDHVFFMQSVAHHPSSRQRREVDIASPNSFGITVDTGVPGEFRIWGGGVKFLQSLIPGIGVAEVRDHVEINRYALLRHINLTKTLGTALAGEQQAIRTMVLQNRLTLDLLTASQGGVCKLIGETCCTFIPDGYETGGDIYEALQNLTALQKYVTEHTPGAATAQSWLDWLFSGSWLAAVAKPFFLLGLIMIALLILVLCVLPCLRVMISKMITTTMTAYIAVPEEEQHPVAILLEENLY</sequence>
<dbReference type="AlphaFoldDB" id="A0AAX7SWG2"/>
<keyword evidence="4" id="KW-1032">Host cell membrane</keyword>
<keyword evidence="12" id="KW-0325">Glycoprotein</keyword>
<evidence type="ECO:0000256" key="10">
    <source>
        <dbReference type="ARBA" id="ARBA00023139"/>
    </source>
</evidence>
<dbReference type="PANTHER" id="PTHR10424:SF81">
    <property type="entry name" value="ERVV2 PROTEIN"/>
    <property type="match status" value="1"/>
</dbReference>
<keyword evidence="8 14" id="KW-1133">Transmembrane helix</keyword>
<name>A0AAX7SWG2_ASTCA</name>
<comment type="subcellular location">
    <subcellularLocation>
        <location evidence="1">Host cell membrane</location>
        <topology evidence="1">Single-pass type I membrane protein</topology>
    </subcellularLocation>
    <subcellularLocation>
        <location evidence="2">Host endomembrane system</location>
        <topology evidence="2">Peripheral membrane protein</topology>
    </subcellularLocation>
    <subcellularLocation>
        <location evidence="3">Virion membrane</location>
        <topology evidence="3">Single-pass type I membrane protein</topology>
    </subcellularLocation>
</comment>
<keyword evidence="10" id="KW-0564">Palmitate</keyword>
<keyword evidence="5" id="KW-0945">Host-virus interaction</keyword>
<keyword evidence="9 14" id="KW-0472">Membrane</keyword>
<keyword evidence="6 14" id="KW-0812">Transmembrane</keyword>
<feature type="signal peptide" evidence="15">
    <location>
        <begin position="1"/>
        <end position="15"/>
    </location>
</feature>
<reference evidence="16" key="2">
    <citation type="submission" date="2025-09" db="UniProtKB">
        <authorList>
            <consortium name="Ensembl"/>
        </authorList>
    </citation>
    <scope>IDENTIFICATION</scope>
</reference>
<reference evidence="16" key="1">
    <citation type="submission" date="2025-08" db="UniProtKB">
        <authorList>
            <consortium name="Ensembl"/>
        </authorList>
    </citation>
    <scope>IDENTIFICATION</scope>
</reference>
<feature type="chain" id="PRO_5044257854" evidence="15">
    <location>
        <begin position="16"/>
        <end position="520"/>
    </location>
</feature>
<dbReference type="Ensembl" id="ENSACLT00000051436.1">
    <property type="protein sequence ID" value="ENSACLP00000048782.1"/>
    <property type="gene ID" value="ENSACLG00000038268.1"/>
</dbReference>
<evidence type="ECO:0000313" key="16">
    <source>
        <dbReference type="Ensembl" id="ENSACLP00000048782.1"/>
    </source>
</evidence>
<dbReference type="InterPro" id="IPR018154">
    <property type="entry name" value="TLV/ENV_coat_polyprotein"/>
</dbReference>
<accession>A0AAX7SWG2</accession>
<protein>
    <submittedName>
        <fullName evidence="16">Uncharacterized protein</fullName>
    </submittedName>
</protein>
<keyword evidence="17" id="KW-1185">Reference proteome</keyword>
<dbReference type="SUPFAM" id="SSF58069">
    <property type="entry name" value="Virus ectodomain"/>
    <property type="match status" value="1"/>
</dbReference>
<dbReference type="Proteomes" id="UP000265100">
    <property type="component" value="Unplaced"/>
</dbReference>
<keyword evidence="7" id="KW-1043">Host membrane</keyword>
<evidence type="ECO:0000256" key="7">
    <source>
        <dbReference type="ARBA" id="ARBA00022870"/>
    </source>
</evidence>
<evidence type="ECO:0000256" key="15">
    <source>
        <dbReference type="SAM" id="SignalP"/>
    </source>
</evidence>
<evidence type="ECO:0000256" key="3">
    <source>
        <dbReference type="ARBA" id="ARBA00004563"/>
    </source>
</evidence>
<organism evidence="16 17">
    <name type="scientific">Astatotilapia calliptera</name>
    <name type="common">Eastern happy</name>
    <name type="synonym">Chromis callipterus</name>
    <dbReference type="NCBI Taxonomy" id="8154"/>
    <lineage>
        <taxon>Eukaryota</taxon>
        <taxon>Metazoa</taxon>
        <taxon>Chordata</taxon>
        <taxon>Craniata</taxon>
        <taxon>Vertebrata</taxon>
        <taxon>Euteleostomi</taxon>
        <taxon>Actinopterygii</taxon>
        <taxon>Neopterygii</taxon>
        <taxon>Teleostei</taxon>
        <taxon>Neoteleostei</taxon>
        <taxon>Acanthomorphata</taxon>
        <taxon>Ovalentaria</taxon>
        <taxon>Cichlomorphae</taxon>
        <taxon>Cichliformes</taxon>
        <taxon>Cichlidae</taxon>
        <taxon>African cichlids</taxon>
        <taxon>Pseudocrenilabrinae</taxon>
        <taxon>Haplochromini</taxon>
        <taxon>Astatotilapia</taxon>
    </lineage>
</organism>
<feature type="transmembrane region" description="Helical" evidence="14">
    <location>
        <begin position="464"/>
        <end position="485"/>
    </location>
</feature>
<proteinExistence type="predicted"/>